<feature type="domain" description="Tyr recombinase" evidence="6">
    <location>
        <begin position="159"/>
        <end position="357"/>
    </location>
</feature>
<comment type="caution">
    <text evidence="8">The sequence shown here is derived from an EMBL/GenBank/DDBJ whole genome shotgun (WGS) entry which is preliminary data.</text>
</comment>
<dbReference type="InterPro" id="IPR044068">
    <property type="entry name" value="CB"/>
</dbReference>
<evidence type="ECO:0000313" key="9">
    <source>
        <dbReference type="Proteomes" id="UP000676853"/>
    </source>
</evidence>
<accession>A0ABS5NJ44</accession>
<keyword evidence="2 4" id="KW-0238">DNA-binding</keyword>
<dbReference type="InterPro" id="IPR010998">
    <property type="entry name" value="Integrase_recombinase_N"/>
</dbReference>
<feature type="domain" description="Core-binding (CB)" evidence="7">
    <location>
        <begin position="48"/>
        <end position="135"/>
    </location>
</feature>
<reference evidence="8 9" key="1">
    <citation type="submission" date="2021-04" db="EMBL/GenBank/DDBJ databases">
        <title>Whole genome sequence analysis of a thiophenic sulfur metabolizing bacteria.</title>
        <authorList>
            <person name="Akhtar N."/>
            <person name="Akram J."/>
            <person name="Aslam A."/>
        </authorList>
    </citation>
    <scope>NUCLEOTIDE SEQUENCE [LARGE SCALE GENOMIC DNA]</scope>
    <source>
        <strain evidence="8 9">3OW</strain>
    </source>
</reference>
<gene>
    <name evidence="8" type="ORF">KFZ73_24125</name>
</gene>
<dbReference type="InterPro" id="IPR013762">
    <property type="entry name" value="Integrase-like_cat_sf"/>
</dbReference>
<evidence type="ECO:0000259" key="6">
    <source>
        <dbReference type="PROSITE" id="PS51898"/>
    </source>
</evidence>
<dbReference type="RefSeq" id="WP_212555363.1">
    <property type="nucleotide sequence ID" value="NZ_JAGXOE010000144.1"/>
</dbReference>
<name>A0ABS5NJ44_TSUPA</name>
<evidence type="ECO:0000313" key="8">
    <source>
        <dbReference type="EMBL" id="MBS4104304.1"/>
    </source>
</evidence>
<sequence>MWTQKTKTGRYRGLYRDADGRTRSAGTFDRKKSAELAASAAEESSRTTGGNQTYAQWWERWAANHLELGRGSATVAQYQRYYARFLEPEWGETPLKDILPADVQIWVRRLRGKQAAKKTVALALSVLSVSLRDAVLEGQIASNPCREVRVPGDEVQGDDDVKWVSRADADKLIMAMPSTEDRALLQFAFATGLRIGEIAALSWDDVDLDEGYVRVRRSWSADSREVGPTKTHKSRRVPLTDDAVRRLRARLEVDGPGEWPNVAVKYVEAPAAGLVFPGADGRPIVINTLRKRMARASMKAKLPDNVTPHMCRHSYASWLVQAGVSLVQVRDVLGHASITTTEIYAKAANSGDDAIREALS</sequence>
<evidence type="ECO:0000256" key="4">
    <source>
        <dbReference type="PROSITE-ProRule" id="PRU01248"/>
    </source>
</evidence>
<dbReference type="InterPro" id="IPR050090">
    <property type="entry name" value="Tyrosine_recombinase_XerCD"/>
</dbReference>
<protein>
    <submittedName>
        <fullName evidence="8">Tyrosine-type recombinase/integrase</fullName>
    </submittedName>
</protein>
<evidence type="ECO:0000259" key="7">
    <source>
        <dbReference type="PROSITE" id="PS51900"/>
    </source>
</evidence>
<dbReference type="PANTHER" id="PTHR30349:SF64">
    <property type="entry name" value="PROPHAGE INTEGRASE INTD-RELATED"/>
    <property type="match status" value="1"/>
</dbReference>
<evidence type="ECO:0000256" key="3">
    <source>
        <dbReference type="ARBA" id="ARBA00023172"/>
    </source>
</evidence>
<dbReference type="Pfam" id="PF00589">
    <property type="entry name" value="Phage_integrase"/>
    <property type="match status" value="1"/>
</dbReference>
<dbReference type="InterPro" id="IPR011010">
    <property type="entry name" value="DNA_brk_join_enz"/>
</dbReference>
<dbReference type="Gene3D" id="1.10.443.10">
    <property type="entry name" value="Intergrase catalytic core"/>
    <property type="match status" value="1"/>
</dbReference>
<evidence type="ECO:0000256" key="2">
    <source>
        <dbReference type="ARBA" id="ARBA00023125"/>
    </source>
</evidence>
<comment type="similarity">
    <text evidence="1">Belongs to the 'phage' integrase family.</text>
</comment>
<dbReference type="InterPro" id="IPR002104">
    <property type="entry name" value="Integrase_catalytic"/>
</dbReference>
<dbReference type="Proteomes" id="UP000676853">
    <property type="component" value="Unassembled WGS sequence"/>
</dbReference>
<keyword evidence="3" id="KW-0233">DNA recombination</keyword>
<organism evidence="8 9">
    <name type="scientific">Tsukamurella paurometabola</name>
    <name type="common">Corynebacterium paurometabolum</name>
    <dbReference type="NCBI Taxonomy" id="2061"/>
    <lineage>
        <taxon>Bacteria</taxon>
        <taxon>Bacillati</taxon>
        <taxon>Actinomycetota</taxon>
        <taxon>Actinomycetes</taxon>
        <taxon>Mycobacteriales</taxon>
        <taxon>Tsukamurellaceae</taxon>
        <taxon>Tsukamurella</taxon>
    </lineage>
</organism>
<feature type="compositionally biased region" description="Basic and acidic residues" evidence="5">
    <location>
        <begin position="22"/>
        <end position="34"/>
    </location>
</feature>
<dbReference type="PROSITE" id="PS51898">
    <property type="entry name" value="TYR_RECOMBINASE"/>
    <property type="match status" value="1"/>
</dbReference>
<dbReference type="PROSITE" id="PS51900">
    <property type="entry name" value="CB"/>
    <property type="match status" value="1"/>
</dbReference>
<keyword evidence="9" id="KW-1185">Reference proteome</keyword>
<feature type="region of interest" description="Disordered" evidence="5">
    <location>
        <begin position="22"/>
        <end position="49"/>
    </location>
</feature>
<dbReference type="SUPFAM" id="SSF56349">
    <property type="entry name" value="DNA breaking-rejoining enzymes"/>
    <property type="match status" value="1"/>
</dbReference>
<dbReference type="Gene3D" id="1.10.150.130">
    <property type="match status" value="1"/>
</dbReference>
<dbReference type="PANTHER" id="PTHR30349">
    <property type="entry name" value="PHAGE INTEGRASE-RELATED"/>
    <property type="match status" value="1"/>
</dbReference>
<evidence type="ECO:0000256" key="5">
    <source>
        <dbReference type="SAM" id="MobiDB-lite"/>
    </source>
</evidence>
<evidence type="ECO:0000256" key="1">
    <source>
        <dbReference type="ARBA" id="ARBA00008857"/>
    </source>
</evidence>
<proteinExistence type="inferred from homology"/>
<dbReference type="CDD" id="cd00397">
    <property type="entry name" value="DNA_BRE_C"/>
    <property type="match status" value="1"/>
</dbReference>
<dbReference type="EMBL" id="JAGXOE010000144">
    <property type="protein sequence ID" value="MBS4104304.1"/>
    <property type="molecule type" value="Genomic_DNA"/>
</dbReference>